<accession>A0ABZ1URS7</accession>
<evidence type="ECO:0000313" key="2">
    <source>
        <dbReference type="Proteomes" id="UP000321323"/>
    </source>
</evidence>
<keyword evidence="2" id="KW-1185">Reference proteome</keyword>
<evidence type="ECO:0000313" key="1">
    <source>
        <dbReference type="EMBL" id="WUR15014.1"/>
    </source>
</evidence>
<dbReference type="Gene3D" id="4.10.280.80">
    <property type="match status" value="1"/>
</dbReference>
<organism evidence="1 2">
    <name type="scientific">[Empedobacter] haloabium</name>
    <dbReference type="NCBI Taxonomy" id="592317"/>
    <lineage>
        <taxon>Bacteria</taxon>
        <taxon>Pseudomonadati</taxon>
        <taxon>Pseudomonadota</taxon>
        <taxon>Betaproteobacteria</taxon>
        <taxon>Burkholderiales</taxon>
        <taxon>Oxalobacteraceae</taxon>
        <taxon>Telluria group</taxon>
        <taxon>Telluria group incertae sedis</taxon>
    </lineage>
</organism>
<dbReference type="Proteomes" id="UP000321323">
    <property type="component" value="Chromosome"/>
</dbReference>
<dbReference type="InterPro" id="IPR025562">
    <property type="entry name" value="Tae4"/>
</dbReference>
<reference evidence="1 2" key="1">
    <citation type="journal article" date="2019" name="Int. J. Syst. Evol. Microbiol.">
        <title>The Draft Whole-Genome Sequence of the Antibiotic Producer Empedobacter haloabium ATCC 31962 Provides Indications for Its Taxonomic Reclassification.</title>
        <authorList>
            <person name="Miess H."/>
            <person name="Arlt P."/>
            <person name="Apel A.K."/>
            <person name="Weber T."/>
            <person name="Nieselt K."/>
            <person name="Hanssen F."/>
            <person name="Czemmel S."/>
            <person name="Nahnsen S."/>
            <person name="Gross H."/>
        </authorList>
    </citation>
    <scope>NUCLEOTIDE SEQUENCE [LARGE SCALE GENOMIC DNA]</scope>
    <source>
        <strain evidence="1 2">ATCC 31962</strain>
    </source>
</reference>
<name>A0ABZ1URS7_9BURK</name>
<sequence length="164" mass="18695">MRTTSYATLRMHFPDPYNVSAEELYRWVGHPDLIKNPNYWNTCALRLSLALLGAGFADSGAFRIRDGKHKGRSVEIRQHALSTWLLGQVGQPEKFKGDNAYEAIGLRRGIVSFFNLYDDSRGQGHIAIIAPDRRGAYLRCGRENDGDTSGCYWTSREIWFWPLP</sequence>
<protein>
    <submittedName>
        <fullName evidence="1">T6SS effector amidase Tae4 family protein</fullName>
    </submittedName>
</protein>
<dbReference type="EMBL" id="CP136508">
    <property type="protein sequence ID" value="WUR15014.1"/>
    <property type="molecule type" value="Genomic_DNA"/>
</dbReference>
<dbReference type="Gene3D" id="3.90.1720.80">
    <property type="match status" value="1"/>
</dbReference>
<gene>
    <name evidence="1" type="ORF">E7V67_007875</name>
</gene>
<proteinExistence type="predicted"/>
<dbReference type="Pfam" id="PF14113">
    <property type="entry name" value="Tae4"/>
    <property type="match status" value="1"/>
</dbReference>